<dbReference type="EMBL" id="AUZX01014034">
    <property type="protein sequence ID" value="EQD33466.1"/>
    <property type="molecule type" value="Genomic_DNA"/>
</dbReference>
<dbReference type="PANTHER" id="PTHR32294:SF0">
    <property type="entry name" value="DNA POLYMERASE III SUBUNIT ALPHA"/>
    <property type="match status" value="1"/>
</dbReference>
<evidence type="ECO:0000313" key="2">
    <source>
        <dbReference type="EMBL" id="EQD33466.1"/>
    </source>
</evidence>
<dbReference type="InterPro" id="IPR004805">
    <property type="entry name" value="DnaE2/DnaE/PolC"/>
</dbReference>
<dbReference type="Gene3D" id="1.10.150.870">
    <property type="match status" value="1"/>
</dbReference>
<feature type="non-terminal residue" evidence="2">
    <location>
        <position position="164"/>
    </location>
</feature>
<feature type="non-terminal residue" evidence="2">
    <location>
        <position position="1"/>
    </location>
</feature>
<reference evidence="2" key="1">
    <citation type="submission" date="2013-08" db="EMBL/GenBank/DDBJ databases">
        <authorList>
            <person name="Mendez C."/>
            <person name="Richter M."/>
            <person name="Ferrer M."/>
            <person name="Sanchez J."/>
        </authorList>
    </citation>
    <scope>NUCLEOTIDE SEQUENCE</scope>
</reference>
<dbReference type="AlphaFoldDB" id="T0YDP8"/>
<sequence length="164" mass="17783">GYGFNKAHAVAYGLISYQTAYFKANYPLEYMTALLNSRAGDFERVKRVILDARARHISVLAPDVNRSQAAFSVWLGPAASVAPVSEASGEIIYGLQQIKNVGEGAAEAVVAAREGEGPFKSLVDLCRRVRSRDLNRRVLEALIKSGACDVLGDRGWLLAELDNA</sequence>
<dbReference type="GO" id="GO:0006260">
    <property type="term" value="P:DNA replication"/>
    <property type="evidence" value="ECO:0007669"/>
    <property type="project" value="InterPro"/>
</dbReference>
<gene>
    <name evidence="2" type="ORF">B1A_19021</name>
</gene>
<proteinExistence type="predicted"/>
<organism evidence="2">
    <name type="scientific">mine drainage metagenome</name>
    <dbReference type="NCBI Taxonomy" id="410659"/>
    <lineage>
        <taxon>unclassified sequences</taxon>
        <taxon>metagenomes</taxon>
        <taxon>ecological metagenomes</taxon>
    </lineage>
</organism>
<comment type="caution">
    <text evidence="2">The sequence shown here is derived from an EMBL/GenBank/DDBJ whole genome shotgun (WGS) entry which is preliminary data.</text>
</comment>
<dbReference type="PANTHER" id="PTHR32294">
    <property type="entry name" value="DNA POLYMERASE III SUBUNIT ALPHA"/>
    <property type="match status" value="1"/>
</dbReference>
<evidence type="ECO:0000259" key="1">
    <source>
        <dbReference type="Pfam" id="PF14579"/>
    </source>
</evidence>
<dbReference type="Pfam" id="PF14579">
    <property type="entry name" value="HHH_6"/>
    <property type="match status" value="1"/>
</dbReference>
<dbReference type="InterPro" id="IPR029460">
    <property type="entry name" value="DNAPol_HHH"/>
</dbReference>
<name>T0YDP8_9ZZZZ</name>
<reference evidence="2" key="2">
    <citation type="journal article" date="2014" name="ISME J.">
        <title>Microbial stratification in low pH oxic and suboxic macroscopic growths along an acid mine drainage.</title>
        <authorList>
            <person name="Mendez-Garcia C."/>
            <person name="Mesa V."/>
            <person name="Sprenger R.R."/>
            <person name="Richter M."/>
            <person name="Diez M.S."/>
            <person name="Solano J."/>
            <person name="Bargiela R."/>
            <person name="Golyshina O.V."/>
            <person name="Manteca A."/>
            <person name="Ramos J.L."/>
            <person name="Gallego J.R."/>
            <person name="Llorente I."/>
            <person name="Martins Dos Santos V.A."/>
            <person name="Jensen O.N."/>
            <person name="Pelaez A.I."/>
            <person name="Sanchez J."/>
            <person name="Ferrer M."/>
        </authorList>
    </citation>
    <scope>NUCLEOTIDE SEQUENCE</scope>
</reference>
<protein>
    <submittedName>
        <fullName evidence="2">DNA polymerase III subunit alpha</fullName>
    </submittedName>
</protein>
<accession>T0YDP8</accession>
<dbReference type="GO" id="GO:0008408">
    <property type="term" value="F:3'-5' exonuclease activity"/>
    <property type="evidence" value="ECO:0007669"/>
    <property type="project" value="InterPro"/>
</dbReference>
<feature type="domain" description="DNA polymerase helix-hairpin-helix motif" evidence="1">
    <location>
        <begin position="57"/>
        <end position="152"/>
    </location>
</feature>